<name>A0A6C0HDK5_9ZZZZ</name>
<protein>
    <submittedName>
        <fullName evidence="1">Uncharacterized protein</fullName>
    </submittedName>
</protein>
<accession>A0A6C0HDK5</accession>
<organism evidence="1">
    <name type="scientific">viral metagenome</name>
    <dbReference type="NCBI Taxonomy" id="1070528"/>
    <lineage>
        <taxon>unclassified sequences</taxon>
        <taxon>metagenomes</taxon>
        <taxon>organismal metagenomes</taxon>
    </lineage>
</organism>
<dbReference type="AlphaFoldDB" id="A0A6C0HDK5"/>
<evidence type="ECO:0000313" key="1">
    <source>
        <dbReference type="EMBL" id="QHT78225.1"/>
    </source>
</evidence>
<proteinExistence type="predicted"/>
<sequence length="106" mass="11997">MKKKNKFSLLFIMTTILQLLRKIKKEIINGEARDLTAVESAMIHIKTGFSNKANPTTSILFSSIAIRDLGVIASSKKIHLSMQERNMIKNEIIKLSNNIIVKTQEL</sequence>
<dbReference type="EMBL" id="MN739930">
    <property type="protein sequence ID" value="QHT78225.1"/>
    <property type="molecule type" value="Genomic_DNA"/>
</dbReference>
<reference evidence="1" key="1">
    <citation type="journal article" date="2020" name="Nature">
        <title>Giant virus diversity and host interactions through global metagenomics.</title>
        <authorList>
            <person name="Schulz F."/>
            <person name="Roux S."/>
            <person name="Paez-Espino D."/>
            <person name="Jungbluth S."/>
            <person name="Walsh D.A."/>
            <person name="Denef V.J."/>
            <person name="McMahon K.D."/>
            <person name="Konstantinidis K.T."/>
            <person name="Eloe-Fadrosh E.A."/>
            <person name="Kyrpides N.C."/>
            <person name="Woyke T."/>
        </authorList>
    </citation>
    <scope>NUCLEOTIDE SEQUENCE</scope>
    <source>
        <strain evidence="1">GVMAG-M-3300023179-91</strain>
    </source>
</reference>